<dbReference type="Proteomes" id="UP000051248">
    <property type="component" value="Unassembled WGS sequence"/>
</dbReference>
<keyword evidence="3" id="KW-1185">Reference proteome</keyword>
<name>A0A0R1KF86_9LACO</name>
<evidence type="ECO:0000313" key="3">
    <source>
        <dbReference type="Proteomes" id="UP000051248"/>
    </source>
</evidence>
<dbReference type="Pfam" id="PF00583">
    <property type="entry name" value="Acetyltransf_1"/>
    <property type="match status" value="1"/>
</dbReference>
<dbReference type="PROSITE" id="PS51186">
    <property type="entry name" value="GNAT"/>
    <property type="match status" value="1"/>
</dbReference>
<dbReference type="AlphaFoldDB" id="A0A0R1KF86"/>
<organism evidence="2 3">
    <name type="scientific">Companilactobacillus nodensis DSM 19682 = JCM 14932 = NBRC 107160</name>
    <dbReference type="NCBI Taxonomy" id="1423775"/>
    <lineage>
        <taxon>Bacteria</taxon>
        <taxon>Bacillati</taxon>
        <taxon>Bacillota</taxon>
        <taxon>Bacilli</taxon>
        <taxon>Lactobacillales</taxon>
        <taxon>Lactobacillaceae</taxon>
        <taxon>Companilactobacillus</taxon>
    </lineage>
</organism>
<dbReference type="SUPFAM" id="SSF55729">
    <property type="entry name" value="Acyl-CoA N-acyltransferases (Nat)"/>
    <property type="match status" value="1"/>
</dbReference>
<dbReference type="Gene3D" id="3.40.630.30">
    <property type="match status" value="1"/>
</dbReference>
<proteinExistence type="predicted"/>
<dbReference type="InterPro" id="IPR016181">
    <property type="entry name" value="Acyl_CoA_acyltransferase"/>
</dbReference>
<gene>
    <name evidence="2" type="ORF">FD03_GL002321</name>
</gene>
<dbReference type="GO" id="GO:0016747">
    <property type="term" value="F:acyltransferase activity, transferring groups other than amino-acyl groups"/>
    <property type="evidence" value="ECO:0007669"/>
    <property type="project" value="InterPro"/>
</dbReference>
<accession>A0A0R1KF86</accession>
<comment type="caution">
    <text evidence="2">The sequence shown here is derived from an EMBL/GenBank/DDBJ whole genome shotgun (WGS) entry which is preliminary data.</text>
</comment>
<feature type="domain" description="N-acetyltransferase" evidence="1">
    <location>
        <begin position="3"/>
        <end position="158"/>
    </location>
</feature>
<evidence type="ECO:0000259" key="1">
    <source>
        <dbReference type="PROSITE" id="PS51186"/>
    </source>
</evidence>
<dbReference type="EMBL" id="AZDZ01000022">
    <property type="protein sequence ID" value="KRK78546.1"/>
    <property type="molecule type" value="Genomic_DNA"/>
</dbReference>
<dbReference type="RefSeq" id="WP_051528062.1">
    <property type="nucleotide sequence ID" value="NZ_BCWC01000004.1"/>
</dbReference>
<dbReference type="STRING" id="1423775.FD03_GL002321"/>
<protein>
    <recommendedName>
        <fullName evidence="1">N-acetyltransferase domain-containing protein</fullName>
    </recommendedName>
</protein>
<reference evidence="2 3" key="1">
    <citation type="journal article" date="2015" name="Genome Announc.">
        <title>Expanding the biotechnology potential of lactobacilli through comparative genomics of 213 strains and associated genera.</title>
        <authorList>
            <person name="Sun Z."/>
            <person name="Harris H.M."/>
            <person name="McCann A."/>
            <person name="Guo C."/>
            <person name="Argimon S."/>
            <person name="Zhang W."/>
            <person name="Yang X."/>
            <person name="Jeffery I.B."/>
            <person name="Cooney J.C."/>
            <person name="Kagawa T.F."/>
            <person name="Liu W."/>
            <person name="Song Y."/>
            <person name="Salvetti E."/>
            <person name="Wrobel A."/>
            <person name="Rasinkangas P."/>
            <person name="Parkhill J."/>
            <person name="Rea M.C."/>
            <person name="O'Sullivan O."/>
            <person name="Ritari J."/>
            <person name="Douillard F.P."/>
            <person name="Paul Ross R."/>
            <person name="Yang R."/>
            <person name="Briner A.E."/>
            <person name="Felis G.E."/>
            <person name="de Vos W.M."/>
            <person name="Barrangou R."/>
            <person name="Klaenhammer T.R."/>
            <person name="Caufield P.W."/>
            <person name="Cui Y."/>
            <person name="Zhang H."/>
            <person name="O'Toole P.W."/>
        </authorList>
    </citation>
    <scope>NUCLEOTIDE SEQUENCE [LARGE SCALE GENOMIC DNA]</scope>
    <source>
        <strain evidence="2 3">DSM 19682</strain>
    </source>
</reference>
<sequence length="159" mass="18025">MSIKLQKYNKKIITQSMMDGYDLSVNDNVGGPDSIIDRSNYNSNMQPIMILNDDQLVGCFCLHVKDGPLSYGGNYETDILVRAFSIDVNFRRRGYALVALLELNDFVRDNYYSIERIILAVNHDNLAAQALYSKAGFVDTGKRTESHLGEIYIFNKNVL</sequence>
<evidence type="ECO:0000313" key="2">
    <source>
        <dbReference type="EMBL" id="KRK78546.1"/>
    </source>
</evidence>
<dbReference type="PATRIC" id="fig|1423775.4.peg.2360"/>
<dbReference type="InterPro" id="IPR000182">
    <property type="entry name" value="GNAT_dom"/>
</dbReference>
<dbReference type="eggNOG" id="COG0456">
    <property type="taxonomic scope" value="Bacteria"/>
</dbReference>